<gene>
    <name evidence="2" type="ORF">NQ491_04115</name>
</gene>
<feature type="compositionally biased region" description="Low complexity" evidence="1">
    <location>
        <begin position="264"/>
        <end position="273"/>
    </location>
</feature>
<dbReference type="RefSeq" id="WP_019246320.1">
    <property type="nucleotide sequence ID" value="NZ_CAPH01000015.1"/>
</dbReference>
<sequence>MSDIIEIKQAEMLQAINRAEVDTQIATAKQYPRDIYGALNNIKTIATLDNSTAEDCFYALRRQGTLIEGVSVRLAEIIAGAWGNMRVQTRIIGNDGKTITAQGVCHDLETNLAVSVEVKRRITDKSGKTYSEDMQVTTGNAASAIAFRNAVLKVVPKAVTKRVIDEIKQVALGKAIDLETRRQNMIAYFGKLGVSQTDILTYCGVKRIEEITSEMVFELSGLKNAIKEGTTTVAETFKQNTADAEKLAEDARKQAEAKRRKVAEAAAAATAATQGGGQPSETSEAVNPETGEVTKK</sequence>
<evidence type="ECO:0000313" key="2">
    <source>
        <dbReference type="EMBL" id="UWN57969.1"/>
    </source>
</evidence>
<name>A0ABY5V2I6_9BACT</name>
<dbReference type="Proteomes" id="UP001059295">
    <property type="component" value="Chromosome"/>
</dbReference>
<protein>
    <submittedName>
        <fullName evidence="2">Uncharacterized protein</fullName>
    </submittedName>
</protein>
<accession>A0ABY5V2I6</accession>
<evidence type="ECO:0000313" key="3">
    <source>
        <dbReference type="Proteomes" id="UP001059295"/>
    </source>
</evidence>
<proteinExistence type="predicted"/>
<dbReference type="GeneID" id="82890891"/>
<organism evidence="2 3">
    <name type="scientific">Alistipes ihumii AP11</name>
    <dbReference type="NCBI Taxonomy" id="1211813"/>
    <lineage>
        <taxon>Bacteria</taxon>
        <taxon>Pseudomonadati</taxon>
        <taxon>Bacteroidota</taxon>
        <taxon>Bacteroidia</taxon>
        <taxon>Bacteroidales</taxon>
        <taxon>Rikenellaceae</taxon>
        <taxon>Alistipes</taxon>
    </lineage>
</organism>
<keyword evidence="3" id="KW-1185">Reference proteome</keyword>
<reference evidence="2" key="1">
    <citation type="journal article" date="2022" name="Cell">
        <title>Design, construction, and in vivo augmentation of a complex gut microbiome.</title>
        <authorList>
            <person name="Cheng A.G."/>
            <person name="Ho P.Y."/>
            <person name="Aranda-Diaz A."/>
            <person name="Jain S."/>
            <person name="Yu F.B."/>
            <person name="Meng X."/>
            <person name="Wang M."/>
            <person name="Iakiviak M."/>
            <person name="Nagashima K."/>
            <person name="Zhao A."/>
            <person name="Murugkar P."/>
            <person name="Patil A."/>
            <person name="Atabakhsh K."/>
            <person name="Weakley A."/>
            <person name="Yan J."/>
            <person name="Brumbaugh A.R."/>
            <person name="Higginbottom S."/>
            <person name="Dimas A."/>
            <person name="Shiver A.L."/>
            <person name="Deutschbauer A."/>
            <person name="Neff N."/>
            <person name="Sonnenburg J.L."/>
            <person name="Huang K.C."/>
            <person name="Fischbach M.A."/>
        </authorList>
    </citation>
    <scope>NUCLEOTIDE SEQUENCE</scope>
    <source>
        <strain evidence="2">AP11</strain>
    </source>
</reference>
<feature type="region of interest" description="Disordered" evidence="1">
    <location>
        <begin position="248"/>
        <end position="296"/>
    </location>
</feature>
<evidence type="ECO:0000256" key="1">
    <source>
        <dbReference type="SAM" id="MobiDB-lite"/>
    </source>
</evidence>
<feature type="compositionally biased region" description="Basic and acidic residues" evidence="1">
    <location>
        <begin position="248"/>
        <end position="257"/>
    </location>
</feature>
<dbReference type="EMBL" id="CP102294">
    <property type="protein sequence ID" value="UWN57969.1"/>
    <property type="molecule type" value="Genomic_DNA"/>
</dbReference>